<sequence length="42" mass="4868">MLACILTEPKTIQQCNMSGHFKKYLFLRPEADIFTLILVIKV</sequence>
<evidence type="ECO:0000313" key="2">
    <source>
        <dbReference type="Proteomes" id="UP000019202"/>
    </source>
</evidence>
<evidence type="ECO:0000313" key="1">
    <source>
        <dbReference type="EMBL" id="CDL81595.1"/>
    </source>
</evidence>
<reference evidence="1" key="1">
    <citation type="submission" date="2013-11" db="EMBL/GenBank/DDBJ databases">
        <title>Draft genome sequence and annotation of the entomopathogenic bacteria, Xenorhabdus cabanillasi strain JM26 and Xenorhabdus szentirmai strain DSM 16338.</title>
        <authorList>
            <person name="Gualtieri M."/>
            <person name="Ogier J.C."/>
            <person name="Pages S."/>
            <person name="Givaudan A."/>
            <person name="Gaudriault S."/>
        </authorList>
    </citation>
    <scope>NUCLEOTIDE SEQUENCE [LARGE SCALE GENOMIC DNA]</scope>
    <source>
        <strain evidence="1">DSM 16338</strain>
    </source>
</reference>
<dbReference type="AlphaFoldDB" id="W1IWK1"/>
<organism evidence="1 2">
    <name type="scientific">Xenorhabdus szentirmaii DSM 16338</name>
    <dbReference type="NCBI Taxonomy" id="1427518"/>
    <lineage>
        <taxon>Bacteria</taxon>
        <taxon>Pseudomonadati</taxon>
        <taxon>Pseudomonadota</taxon>
        <taxon>Gammaproteobacteria</taxon>
        <taxon>Enterobacterales</taxon>
        <taxon>Morganellaceae</taxon>
        <taxon>Xenorhabdus</taxon>
    </lineage>
</organism>
<gene>
    <name evidence="1" type="ORF">XSR1_140062</name>
</gene>
<dbReference type="EMBL" id="CBXF010000046">
    <property type="protein sequence ID" value="CDL81595.1"/>
    <property type="molecule type" value="Genomic_DNA"/>
</dbReference>
<proteinExistence type="predicted"/>
<keyword evidence="2" id="KW-1185">Reference proteome</keyword>
<dbReference type="STRING" id="1427518.XSR1_140062"/>
<accession>W1IWK1</accession>
<name>W1IWK1_9GAMM</name>
<dbReference type="Proteomes" id="UP000019202">
    <property type="component" value="Unassembled WGS sequence"/>
</dbReference>
<protein>
    <submittedName>
        <fullName evidence="1">Uncharacterized protein</fullName>
    </submittedName>
</protein>
<comment type="caution">
    <text evidence="1">The sequence shown here is derived from an EMBL/GenBank/DDBJ whole genome shotgun (WGS) entry which is preliminary data.</text>
</comment>